<dbReference type="Proteomes" id="UP000703269">
    <property type="component" value="Unassembled WGS sequence"/>
</dbReference>
<name>A0A9P3G882_9APHY</name>
<comment type="caution">
    <text evidence="2">The sequence shown here is derived from an EMBL/GenBank/DDBJ whole genome shotgun (WGS) entry which is preliminary data.</text>
</comment>
<dbReference type="Gene3D" id="1.20.1280.50">
    <property type="match status" value="1"/>
</dbReference>
<dbReference type="AlphaFoldDB" id="A0A9P3G882"/>
<protein>
    <recommendedName>
        <fullName evidence="1">F-box domain-containing protein</fullName>
    </recommendedName>
</protein>
<dbReference type="Pfam" id="PF12937">
    <property type="entry name" value="F-box-like"/>
    <property type="match status" value="1"/>
</dbReference>
<reference evidence="2 3" key="1">
    <citation type="submission" date="2021-08" db="EMBL/GenBank/DDBJ databases">
        <title>Draft Genome Sequence of Phanerochaete sordida strain YK-624.</title>
        <authorList>
            <person name="Mori T."/>
            <person name="Dohra H."/>
            <person name="Suzuki T."/>
            <person name="Kawagishi H."/>
            <person name="Hirai H."/>
        </authorList>
    </citation>
    <scope>NUCLEOTIDE SEQUENCE [LARGE SCALE GENOMIC DNA]</scope>
    <source>
        <strain evidence="2 3">YK-624</strain>
    </source>
</reference>
<dbReference type="OrthoDB" id="3365698at2759"/>
<evidence type="ECO:0000313" key="2">
    <source>
        <dbReference type="EMBL" id="GJE89624.1"/>
    </source>
</evidence>
<accession>A0A9P3G882</accession>
<proteinExistence type="predicted"/>
<gene>
    <name evidence="2" type="ORF">PsYK624_057280</name>
</gene>
<evidence type="ECO:0000259" key="1">
    <source>
        <dbReference type="Pfam" id="PF12937"/>
    </source>
</evidence>
<dbReference type="SUPFAM" id="SSF81383">
    <property type="entry name" value="F-box domain"/>
    <property type="match status" value="1"/>
</dbReference>
<feature type="domain" description="F-box" evidence="1">
    <location>
        <begin position="47"/>
        <end position="101"/>
    </location>
</feature>
<keyword evidence="3" id="KW-1185">Reference proteome</keyword>
<dbReference type="InterPro" id="IPR001810">
    <property type="entry name" value="F-box_dom"/>
</dbReference>
<dbReference type="InterPro" id="IPR036047">
    <property type="entry name" value="F-box-like_dom_sf"/>
</dbReference>
<organism evidence="2 3">
    <name type="scientific">Phanerochaete sordida</name>
    <dbReference type="NCBI Taxonomy" id="48140"/>
    <lineage>
        <taxon>Eukaryota</taxon>
        <taxon>Fungi</taxon>
        <taxon>Dikarya</taxon>
        <taxon>Basidiomycota</taxon>
        <taxon>Agaricomycotina</taxon>
        <taxon>Agaricomycetes</taxon>
        <taxon>Polyporales</taxon>
        <taxon>Phanerochaetaceae</taxon>
        <taxon>Phanerochaete</taxon>
    </lineage>
</organism>
<evidence type="ECO:0000313" key="3">
    <source>
        <dbReference type="Proteomes" id="UP000703269"/>
    </source>
</evidence>
<dbReference type="EMBL" id="BPQB01000013">
    <property type="protein sequence ID" value="GJE89624.1"/>
    <property type="molecule type" value="Genomic_DNA"/>
</dbReference>
<sequence>MNRDDSEVVGKDDKGSLCDQSQPFTEKQECLVNNSKSTGSFICINIHCLPVELIADIFARVGVHRPALRTSLEILTASHVCRRWRDITLQSPQLWTHLDLRPGRKPEYHRMLIERSQNCSLYVSGDARLCDESQIELVVEVMHRVRSFEVFTTPRASAGNRLADLLAGQRLDARRLVFFSESLEAEGVDDGRRWMRDEVEGRSLLPLLNPSHLRRLYLNRLNDSVLDHLLTLQHLDQLMTLSFRAAYTREIADSYDVAKLAQVLQRTAPSLTRLIVGGDFKGIMRTPIDGDIILPKLWKIDLNSAEDGWIPLLPYLAAPDVAYVEMHLHDTAALRYTGLHAAATKAASMISTASRKASPPQLQVLLNFSQPEIVELIVSGGADLLDVAIKDLYIDGVDYYYSFYLQPELVHAFLRTMLAALPSRITSLVISGNYTWYTSPEQASFLANILCLFADVQDVVLETFALSFLARALAHEPLPLPKLRALYFTQCTACHMPEHWDATCVPTQGDACACAHAMDDLHAHLVRRQAHATPVQRVSFLKCTWKRVEEQEAALAAIIPDFSVVPLS</sequence>